<comment type="catalytic activity">
    <reaction evidence="2">
        <text>a 3'-end 2',3'-cyclophospho-ribonucleotide-RNA + H2O = a 3'-end 2'-phospho-ribonucleotide-RNA + H(+)</text>
        <dbReference type="Rhea" id="RHEA:11828"/>
        <dbReference type="Rhea" id="RHEA-COMP:10464"/>
        <dbReference type="Rhea" id="RHEA-COMP:17353"/>
        <dbReference type="ChEBI" id="CHEBI:15377"/>
        <dbReference type="ChEBI" id="CHEBI:15378"/>
        <dbReference type="ChEBI" id="CHEBI:83064"/>
        <dbReference type="ChEBI" id="CHEBI:173113"/>
        <dbReference type="EC" id="3.1.4.58"/>
    </reaction>
</comment>
<dbReference type="SUPFAM" id="SSF55144">
    <property type="entry name" value="LigT-like"/>
    <property type="match status" value="1"/>
</dbReference>
<evidence type="ECO:0000313" key="5">
    <source>
        <dbReference type="Proteomes" id="UP000023561"/>
    </source>
</evidence>
<dbReference type="RefSeq" id="WP_017434914.1">
    <property type="nucleotide sequence ID" value="NZ_BAWO01000011.1"/>
</dbReference>
<keyword evidence="5" id="KW-1185">Reference proteome</keyword>
<dbReference type="GO" id="GO:0004113">
    <property type="term" value="F:2',3'-cyclic-nucleotide 3'-phosphodiesterase activity"/>
    <property type="evidence" value="ECO:0007669"/>
    <property type="project" value="InterPro"/>
</dbReference>
<dbReference type="GO" id="GO:0016874">
    <property type="term" value="F:ligase activity"/>
    <property type="evidence" value="ECO:0007669"/>
    <property type="project" value="UniProtKB-KW"/>
</dbReference>
<proteinExistence type="inferred from homology"/>
<dbReference type="Pfam" id="PF02834">
    <property type="entry name" value="LigT_PEase"/>
    <property type="match status" value="2"/>
</dbReference>
<evidence type="ECO:0000259" key="3">
    <source>
        <dbReference type="Pfam" id="PF02834"/>
    </source>
</evidence>
<organism evidence="4 5">
    <name type="scientific">Parageobacillus caldoxylosilyticus NBRC 107762</name>
    <dbReference type="NCBI Taxonomy" id="1220594"/>
    <lineage>
        <taxon>Bacteria</taxon>
        <taxon>Bacillati</taxon>
        <taxon>Bacillota</taxon>
        <taxon>Bacilli</taxon>
        <taxon>Bacillales</taxon>
        <taxon>Anoxybacillaceae</taxon>
        <taxon>Saccharococcus</taxon>
    </lineage>
</organism>
<feature type="short sequence motif" description="HXTX 1" evidence="2">
    <location>
        <begin position="43"/>
        <end position="46"/>
    </location>
</feature>
<dbReference type="GeneID" id="301193577"/>
<feature type="short sequence motif" description="HXTX 2" evidence="2">
    <location>
        <begin position="129"/>
        <end position="132"/>
    </location>
</feature>
<name>A0A023DCN0_9BACL</name>
<dbReference type="Gene3D" id="3.90.1140.10">
    <property type="entry name" value="Cyclic phosphodiesterase"/>
    <property type="match status" value="1"/>
</dbReference>
<evidence type="ECO:0000313" key="4">
    <source>
        <dbReference type="EMBL" id="GAJ39060.1"/>
    </source>
</evidence>
<evidence type="ECO:0000256" key="1">
    <source>
        <dbReference type="ARBA" id="ARBA00022801"/>
    </source>
</evidence>
<feature type="active site" description="Proton donor" evidence="2">
    <location>
        <position position="43"/>
    </location>
</feature>
<dbReference type="Proteomes" id="UP000023561">
    <property type="component" value="Unassembled WGS sequence"/>
</dbReference>
<protein>
    <recommendedName>
        <fullName evidence="2">RNA 2',3'-cyclic phosphodiesterase</fullName>
        <shortName evidence="2">RNA 2',3'-CPDase</shortName>
        <ecNumber evidence="2">3.1.4.58</ecNumber>
    </recommendedName>
</protein>
<dbReference type="EC" id="3.1.4.58" evidence="2"/>
<dbReference type="InterPro" id="IPR004175">
    <property type="entry name" value="RNA_CPDase"/>
</dbReference>
<evidence type="ECO:0000256" key="2">
    <source>
        <dbReference type="HAMAP-Rule" id="MF_01940"/>
    </source>
</evidence>
<dbReference type="InterPro" id="IPR014051">
    <property type="entry name" value="Phosphoesterase_HXTX"/>
</dbReference>
<reference evidence="4 5" key="1">
    <citation type="submission" date="2014-04" db="EMBL/GenBank/DDBJ databases">
        <title>Whole genome shotgun sequence of Geobacillus caldoxylosilyticus NBRC 107762.</title>
        <authorList>
            <person name="Hosoyama A."/>
            <person name="Hosoyama Y."/>
            <person name="Katano-Makiyama Y."/>
            <person name="Tsuchikane K."/>
            <person name="Ohji S."/>
            <person name="Ichikawa N."/>
            <person name="Yamazoe A."/>
            <person name="Fujita N."/>
        </authorList>
    </citation>
    <scope>NUCLEOTIDE SEQUENCE [LARGE SCALE GENOMIC DNA]</scope>
    <source>
        <strain evidence="4 5">NBRC 107762</strain>
    </source>
</reference>
<keyword evidence="1 2" id="KW-0378">Hydrolase</keyword>
<accession>A0A023DCN0</accession>
<comment type="function">
    <text evidence="2">Hydrolyzes RNA 2',3'-cyclic phosphodiester to an RNA 2'-phosphomonoester.</text>
</comment>
<dbReference type="AlphaFoldDB" id="A0A023DCN0"/>
<dbReference type="HAMAP" id="MF_01940">
    <property type="entry name" value="RNA_CPDase"/>
    <property type="match status" value="1"/>
</dbReference>
<dbReference type="OrthoDB" id="9789350at2"/>
<dbReference type="GO" id="GO:0008664">
    <property type="term" value="F:RNA 2',3'-cyclic 3'-phosphodiesterase activity"/>
    <property type="evidence" value="ECO:0007669"/>
    <property type="project" value="UniProtKB-EC"/>
</dbReference>
<dbReference type="PANTHER" id="PTHR35561">
    <property type="entry name" value="RNA 2',3'-CYCLIC PHOSPHODIESTERASE"/>
    <property type="match status" value="1"/>
</dbReference>
<comment type="similarity">
    <text evidence="2">Belongs to the 2H phosphoesterase superfamily. ThpR family.</text>
</comment>
<feature type="domain" description="Phosphoesterase HXTX" evidence="3">
    <location>
        <begin position="10"/>
        <end position="94"/>
    </location>
</feature>
<dbReference type="EMBL" id="BAWO01000011">
    <property type="protein sequence ID" value="GAJ39060.1"/>
    <property type="molecule type" value="Genomic_DNA"/>
</dbReference>
<sequence>MKQTHYFIAVPMAAEVKKQIAQWKEQIAFAFPFRTWVHEEDYHITLAFLGHVPQAKVEEVREKMAEVAVRHTPFSLSLSEIRTFGDRTAPRILWQGVEKEEKLWVLQRDVYTACTDIGFSLDKRPFTPHITIARKWQGSEAFRLEELKQKPRIAATFSVREIVLYQTHLDRTPKYEAIASFPFSEKATS</sequence>
<feature type="domain" description="Phosphoesterase HXTX" evidence="3">
    <location>
        <begin position="100"/>
        <end position="175"/>
    </location>
</feature>
<dbReference type="PANTHER" id="PTHR35561:SF1">
    <property type="entry name" value="RNA 2',3'-CYCLIC PHOSPHODIESTERASE"/>
    <property type="match status" value="1"/>
</dbReference>
<dbReference type="NCBIfam" id="TIGR02258">
    <property type="entry name" value="2_5_ligase"/>
    <property type="match status" value="1"/>
</dbReference>
<feature type="active site" description="Proton acceptor" evidence="2">
    <location>
        <position position="129"/>
    </location>
</feature>
<dbReference type="InterPro" id="IPR009097">
    <property type="entry name" value="Cyclic_Pdiesterase"/>
</dbReference>
<comment type="caution">
    <text evidence="4">The sequence shown here is derived from an EMBL/GenBank/DDBJ whole genome shotgun (WGS) entry which is preliminary data.</text>
</comment>
<gene>
    <name evidence="4" type="ORF">GCA01S_011_01130</name>
</gene>
<keyword evidence="4" id="KW-0436">Ligase</keyword>